<evidence type="ECO:0000256" key="1">
    <source>
        <dbReference type="SAM" id="MobiDB-lite"/>
    </source>
</evidence>
<reference evidence="3" key="1">
    <citation type="submission" date="2020-11" db="EMBL/GenBank/DDBJ databases">
        <authorList>
            <consortium name="DOE Joint Genome Institute"/>
            <person name="Ahrendt S."/>
            <person name="Riley R."/>
            <person name="Andreopoulos W."/>
            <person name="Labutti K."/>
            <person name="Pangilinan J."/>
            <person name="Ruiz-Duenas F.J."/>
            <person name="Barrasa J.M."/>
            <person name="Sanchez-Garcia M."/>
            <person name="Camarero S."/>
            <person name="Miyauchi S."/>
            <person name="Serrano A."/>
            <person name="Linde D."/>
            <person name="Babiker R."/>
            <person name="Drula E."/>
            <person name="Ayuso-Fernandez I."/>
            <person name="Pacheco R."/>
            <person name="Padilla G."/>
            <person name="Ferreira P."/>
            <person name="Barriuso J."/>
            <person name="Kellner H."/>
            <person name="Castanera R."/>
            <person name="Alfaro M."/>
            <person name="Ramirez L."/>
            <person name="Pisabarro A.G."/>
            <person name="Kuo A."/>
            <person name="Tritt A."/>
            <person name="Lipzen A."/>
            <person name="He G."/>
            <person name="Yan M."/>
            <person name="Ng V."/>
            <person name="Cullen D."/>
            <person name="Martin F."/>
            <person name="Rosso M.-N."/>
            <person name="Henrissat B."/>
            <person name="Hibbett D."/>
            <person name="Martinez A.T."/>
            <person name="Grigoriev I.V."/>
        </authorList>
    </citation>
    <scope>NUCLEOTIDE SEQUENCE</scope>
    <source>
        <strain evidence="3">CBS 506.95</strain>
    </source>
</reference>
<feature type="transmembrane region" description="Helical" evidence="2">
    <location>
        <begin position="228"/>
        <end position="248"/>
    </location>
</feature>
<feature type="transmembrane region" description="Helical" evidence="2">
    <location>
        <begin position="132"/>
        <end position="153"/>
    </location>
</feature>
<proteinExistence type="predicted"/>
<keyword evidence="2" id="KW-0812">Transmembrane</keyword>
<keyword evidence="4" id="KW-1185">Reference proteome</keyword>
<evidence type="ECO:0000313" key="4">
    <source>
        <dbReference type="Proteomes" id="UP000807306"/>
    </source>
</evidence>
<feature type="transmembrane region" description="Helical" evidence="2">
    <location>
        <begin position="100"/>
        <end position="120"/>
    </location>
</feature>
<dbReference type="AlphaFoldDB" id="A0A9P6JV41"/>
<protein>
    <submittedName>
        <fullName evidence="3">Uncharacterized protein</fullName>
    </submittedName>
</protein>
<evidence type="ECO:0000313" key="3">
    <source>
        <dbReference type="EMBL" id="KAF9533120.1"/>
    </source>
</evidence>
<keyword evidence="2" id="KW-1133">Transmembrane helix</keyword>
<keyword evidence="2" id="KW-0472">Membrane</keyword>
<accession>A0A9P6JV41</accession>
<evidence type="ECO:0000256" key="2">
    <source>
        <dbReference type="SAM" id="Phobius"/>
    </source>
</evidence>
<comment type="caution">
    <text evidence="3">The sequence shown here is derived from an EMBL/GenBank/DDBJ whole genome shotgun (WGS) entry which is preliminary data.</text>
</comment>
<feature type="transmembrane region" description="Helical" evidence="2">
    <location>
        <begin position="64"/>
        <end position="88"/>
    </location>
</feature>
<dbReference type="EMBL" id="MU157829">
    <property type="protein sequence ID" value="KAF9533120.1"/>
    <property type="molecule type" value="Genomic_DNA"/>
</dbReference>
<dbReference type="Proteomes" id="UP000807306">
    <property type="component" value="Unassembled WGS sequence"/>
</dbReference>
<name>A0A9P6JV41_9AGAR</name>
<organism evidence="3 4">
    <name type="scientific">Crepidotus variabilis</name>
    <dbReference type="NCBI Taxonomy" id="179855"/>
    <lineage>
        <taxon>Eukaryota</taxon>
        <taxon>Fungi</taxon>
        <taxon>Dikarya</taxon>
        <taxon>Basidiomycota</taxon>
        <taxon>Agaricomycotina</taxon>
        <taxon>Agaricomycetes</taxon>
        <taxon>Agaricomycetidae</taxon>
        <taxon>Agaricales</taxon>
        <taxon>Agaricineae</taxon>
        <taxon>Crepidotaceae</taxon>
        <taxon>Crepidotus</taxon>
    </lineage>
</organism>
<feature type="transmembrane region" description="Helical" evidence="2">
    <location>
        <begin position="32"/>
        <end position="52"/>
    </location>
</feature>
<sequence length="344" mass="38372">MSAKNTAIVEGTVNPYTPFAFLSPDDAFVVSFIQYVVVTSLGIMFWDILNYVPSDYEVIFQTKFTWKIIVFLVARVSPVGFLLSMSLAVTSDRVSCRALHNSWCALFLIAKTSTSLLFYFRVSALYHGNRFVSIFFAITLVTLTGAACLLFKGMTSFHIGPTSYCGITIIPQYVLWVTVAEVFNDILTSMAIIHKLGGNTWQERKRTWIRAFRPSRGRMMQVFMQDSLIYYLIAISLNVFKIACFFALSSKTDSSIRILAGVPNTVVINSIALRVFRNMKLGLPGLVPIDKCAGAVSDIFFQPRLVSGGEWACTDLESATKASSTKREEIGQSETLSEVKIQDH</sequence>
<gene>
    <name evidence="3" type="ORF">CPB83DRAFT_845862</name>
</gene>
<feature type="region of interest" description="Disordered" evidence="1">
    <location>
        <begin position="324"/>
        <end position="344"/>
    </location>
</feature>
<dbReference type="OrthoDB" id="3038990at2759"/>